<name>A0ABW4XN06_9GAMM</name>
<gene>
    <name evidence="1" type="ORF">ACFSJ3_13345</name>
</gene>
<protein>
    <recommendedName>
        <fullName evidence="3">Thioredoxin</fullName>
    </recommendedName>
</protein>
<comment type="caution">
    <text evidence="1">The sequence shown here is derived from an EMBL/GenBank/DDBJ whole genome shotgun (WGS) entry which is preliminary data.</text>
</comment>
<evidence type="ECO:0008006" key="3">
    <source>
        <dbReference type="Google" id="ProtNLM"/>
    </source>
</evidence>
<dbReference type="InterPro" id="IPR036249">
    <property type="entry name" value="Thioredoxin-like_sf"/>
</dbReference>
<evidence type="ECO:0000313" key="2">
    <source>
        <dbReference type="Proteomes" id="UP001597380"/>
    </source>
</evidence>
<proteinExistence type="predicted"/>
<organism evidence="1 2">
    <name type="scientific">Corallincola platygyrae</name>
    <dbReference type="NCBI Taxonomy" id="1193278"/>
    <lineage>
        <taxon>Bacteria</taxon>
        <taxon>Pseudomonadati</taxon>
        <taxon>Pseudomonadota</taxon>
        <taxon>Gammaproteobacteria</taxon>
        <taxon>Alteromonadales</taxon>
        <taxon>Psychromonadaceae</taxon>
        <taxon>Corallincola</taxon>
    </lineage>
</organism>
<dbReference type="EMBL" id="JBHUHT010000014">
    <property type="protein sequence ID" value="MFD2096975.1"/>
    <property type="molecule type" value="Genomic_DNA"/>
</dbReference>
<dbReference type="RefSeq" id="WP_345339719.1">
    <property type="nucleotide sequence ID" value="NZ_BAABLI010000011.1"/>
</dbReference>
<keyword evidence="2" id="KW-1185">Reference proteome</keyword>
<evidence type="ECO:0000313" key="1">
    <source>
        <dbReference type="EMBL" id="MFD2096975.1"/>
    </source>
</evidence>
<accession>A0ABW4XN06</accession>
<dbReference type="Proteomes" id="UP001597380">
    <property type="component" value="Unassembled WGS sequence"/>
</dbReference>
<sequence>MKHLDEESVKSPLYIFMSVDGKGCRYCEDSQKILEGMTDKFDQGYRHIYVGFNSLNEVNDYPELKQKLFISGLPAFYVYYDKQLANMHTGAFRTKKGTEDFWKFGKWNILNTNGSVFHTVKSEPDLAAMQFHSAVTFYRYGGARKYKALAMTVSGYKFKFGEGRSEVSQTEADLAAIEDCLKYQLKQAKMECRLVASGDQIIPGVFNPDITERLALYMNLKKK</sequence>
<dbReference type="SUPFAM" id="SSF52833">
    <property type="entry name" value="Thioredoxin-like"/>
    <property type="match status" value="1"/>
</dbReference>
<reference evidence="2" key="1">
    <citation type="journal article" date="2019" name="Int. J. Syst. Evol. Microbiol.">
        <title>The Global Catalogue of Microorganisms (GCM) 10K type strain sequencing project: providing services to taxonomists for standard genome sequencing and annotation.</title>
        <authorList>
            <consortium name="The Broad Institute Genomics Platform"/>
            <consortium name="The Broad Institute Genome Sequencing Center for Infectious Disease"/>
            <person name="Wu L."/>
            <person name="Ma J."/>
        </authorList>
    </citation>
    <scope>NUCLEOTIDE SEQUENCE [LARGE SCALE GENOMIC DNA]</scope>
    <source>
        <strain evidence="2">CGMCC 1.10992</strain>
    </source>
</reference>